<feature type="domain" description="UBC core" evidence="12">
    <location>
        <begin position="6"/>
        <end position="165"/>
    </location>
</feature>
<evidence type="ECO:0000256" key="5">
    <source>
        <dbReference type="ARBA" id="ARBA00022741"/>
    </source>
</evidence>
<dbReference type="PANTHER" id="PTHR46116">
    <property type="entry name" value="(E3-INDEPENDENT) E2 UBIQUITIN-CONJUGATING ENZYME"/>
    <property type="match status" value="1"/>
</dbReference>
<dbReference type="GO" id="GO:0006915">
    <property type="term" value="P:apoptotic process"/>
    <property type="evidence" value="ECO:0007669"/>
    <property type="project" value="UniProtKB-KW"/>
</dbReference>
<dbReference type="Pfam" id="PF00179">
    <property type="entry name" value="UQ_con"/>
    <property type="match status" value="1"/>
</dbReference>
<dbReference type="GO" id="GO:0005737">
    <property type="term" value="C:cytoplasm"/>
    <property type="evidence" value="ECO:0007669"/>
    <property type="project" value="UniProtKB-SubCell"/>
</dbReference>
<protein>
    <recommendedName>
        <fullName evidence="8">Ubiquitin-conjugating enzyme E2 Z</fullName>
    </recommendedName>
    <alternativeName>
        <fullName evidence="9">E2 ubiquitin-conjugating enzyme Z</fullName>
    </alternativeName>
    <alternativeName>
        <fullName evidence="11">Ubiquitin carrier protein Z</fullName>
    </alternativeName>
    <alternativeName>
        <fullName evidence="10">Ubiquitin-protein ligase Z</fullName>
    </alternativeName>
</protein>
<dbReference type="GO" id="GO:0004869">
    <property type="term" value="F:cysteine-type endopeptidase inhibitor activity"/>
    <property type="evidence" value="ECO:0007669"/>
    <property type="project" value="TreeGrafter"/>
</dbReference>
<evidence type="ECO:0000256" key="11">
    <source>
        <dbReference type="ARBA" id="ARBA00042401"/>
    </source>
</evidence>
<dbReference type="SMART" id="SM00212">
    <property type="entry name" value="UBCc"/>
    <property type="match status" value="1"/>
</dbReference>
<evidence type="ECO:0000256" key="1">
    <source>
        <dbReference type="ARBA" id="ARBA00004496"/>
    </source>
</evidence>
<dbReference type="GO" id="GO:0016740">
    <property type="term" value="F:transferase activity"/>
    <property type="evidence" value="ECO:0007669"/>
    <property type="project" value="UniProtKB-KW"/>
</dbReference>
<evidence type="ECO:0000256" key="10">
    <source>
        <dbReference type="ARBA" id="ARBA00042316"/>
    </source>
</evidence>
<dbReference type="Gene3D" id="3.10.110.10">
    <property type="entry name" value="Ubiquitin Conjugating Enzyme"/>
    <property type="match status" value="1"/>
</dbReference>
<keyword evidence="6" id="KW-0833">Ubl conjugation pathway</keyword>
<proteinExistence type="predicted"/>
<dbReference type="GO" id="GO:0043066">
    <property type="term" value="P:negative regulation of apoptotic process"/>
    <property type="evidence" value="ECO:0007669"/>
    <property type="project" value="TreeGrafter"/>
</dbReference>
<evidence type="ECO:0000256" key="2">
    <source>
        <dbReference type="ARBA" id="ARBA00022490"/>
    </source>
</evidence>
<evidence type="ECO:0000256" key="8">
    <source>
        <dbReference type="ARBA" id="ARBA00039894"/>
    </source>
</evidence>
<organism evidence="13">
    <name type="scientific">viral metagenome</name>
    <dbReference type="NCBI Taxonomy" id="1070528"/>
    <lineage>
        <taxon>unclassified sequences</taxon>
        <taxon>metagenomes</taxon>
        <taxon>organismal metagenomes</taxon>
    </lineage>
</organism>
<reference evidence="13" key="1">
    <citation type="journal article" date="2020" name="Nature">
        <title>Giant virus diversity and host interactions through global metagenomics.</title>
        <authorList>
            <person name="Schulz F."/>
            <person name="Roux S."/>
            <person name="Paez-Espino D."/>
            <person name="Jungbluth S."/>
            <person name="Walsh D.A."/>
            <person name="Denef V.J."/>
            <person name="McMahon K.D."/>
            <person name="Konstantinidis K.T."/>
            <person name="Eloe-Fadrosh E.A."/>
            <person name="Kyrpides N.C."/>
            <person name="Woyke T."/>
        </authorList>
    </citation>
    <scope>NUCLEOTIDE SEQUENCE</scope>
    <source>
        <strain evidence="13">GVMAG-M-3300023179-138</strain>
    </source>
</reference>
<evidence type="ECO:0000256" key="6">
    <source>
        <dbReference type="ARBA" id="ARBA00022786"/>
    </source>
</evidence>
<dbReference type="PANTHER" id="PTHR46116:SF26">
    <property type="entry name" value="UBIQUITIN-CONJUGATING ENZYME E2 Z"/>
    <property type="match status" value="1"/>
</dbReference>
<dbReference type="InterPro" id="IPR000608">
    <property type="entry name" value="UBC"/>
</dbReference>
<keyword evidence="4" id="KW-0053">Apoptosis</keyword>
<keyword evidence="2" id="KW-0963">Cytoplasm</keyword>
<comment type="subcellular location">
    <subcellularLocation>
        <location evidence="1">Cytoplasm</location>
    </subcellularLocation>
</comment>
<dbReference type="GO" id="GO:0005524">
    <property type="term" value="F:ATP binding"/>
    <property type="evidence" value="ECO:0007669"/>
    <property type="project" value="UniProtKB-KW"/>
</dbReference>
<evidence type="ECO:0000313" key="13">
    <source>
        <dbReference type="EMBL" id="QHT24171.1"/>
    </source>
</evidence>
<keyword evidence="5" id="KW-0547">Nucleotide-binding</keyword>
<dbReference type="PROSITE" id="PS50127">
    <property type="entry name" value="UBC_2"/>
    <property type="match status" value="1"/>
</dbReference>
<evidence type="ECO:0000259" key="12">
    <source>
        <dbReference type="PROSITE" id="PS50127"/>
    </source>
</evidence>
<dbReference type="SUPFAM" id="SSF54495">
    <property type="entry name" value="UBC-like"/>
    <property type="match status" value="1"/>
</dbReference>
<dbReference type="EMBL" id="MN739743">
    <property type="protein sequence ID" value="QHT24171.1"/>
    <property type="molecule type" value="Genomic_DNA"/>
</dbReference>
<evidence type="ECO:0000256" key="7">
    <source>
        <dbReference type="ARBA" id="ARBA00022840"/>
    </source>
</evidence>
<keyword evidence="7" id="KW-0067">ATP-binding</keyword>
<accession>A0A6C0E6A8</accession>
<sequence>MPPTALAQRRACIDISKIMDLADQGIFWVLDEVDMMHGWAIICGGEDTPYHGAPFCFEVRLPDNYPFEPPVFTYLTNDTVTRFNPNLYRDGKVCLSLLNTWHGEKWAAIQTVGAILQIIQADVLCANPLTREPTYPPAELEGHHAVYNRMIFHATLETAILGQLVPGLPWMEPAHDAVLEFVKKARPALIAKARALTNYDGKKEKNTFFNMSVTYRFGQLADRLATL</sequence>
<dbReference type="InterPro" id="IPR016135">
    <property type="entry name" value="UBQ-conjugating_enzyme/RWD"/>
</dbReference>
<dbReference type="GO" id="GO:0005634">
    <property type="term" value="C:nucleus"/>
    <property type="evidence" value="ECO:0007669"/>
    <property type="project" value="TreeGrafter"/>
</dbReference>
<evidence type="ECO:0000256" key="3">
    <source>
        <dbReference type="ARBA" id="ARBA00022679"/>
    </source>
</evidence>
<evidence type="ECO:0000256" key="9">
    <source>
        <dbReference type="ARBA" id="ARBA00041798"/>
    </source>
</evidence>
<keyword evidence="3" id="KW-0808">Transferase</keyword>
<dbReference type="AlphaFoldDB" id="A0A6C0E6A8"/>
<name>A0A6C0E6A8_9ZZZZ</name>
<evidence type="ECO:0000256" key="4">
    <source>
        <dbReference type="ARBA" id="ARBA00022703"/>
    </source>
</evidence>